<dbReference type="EMBL" id="VYZN01000371">
    <property type="protein sequence ID" value="KAE9523074.1"/>
    <property type="molecule type" value="Genomic_DNA"/>
</dbReference>
<feature type="region of interest" description="Disordered" evidence="1">
    <location>
        <begin position="53"/>
        <end position="80"/>
    </location>
</feature>
<dbReference type="Proteomes" id="UP000475862">
    <property type="component" value="Unassembled WGS sequence"/>
</dbReference>
<evidence type="ECO:0000256" key="1">
    <source>
        <dbReference type="SAM" id="MobiDB-lite"/>
    </source>
</evidence>
<proteinExistence type="predicted"/>
<name>A0A6G0SYN9_APHGL</name>
<comment type="caution">
    <text evidence="2">The sequence shown here is derived from an EMBL/GenBank/DDBJ whole genome shotgun (WGS) entry which is preliminary data.</text>
</comment>
<sequence>MLTKILIGSQKHRQSTYKHNLNIKNTKNDNKNTINNIQIIPNDNHIKNNNIKPKTIPKITDSPQSTDAVSQSKKRTYPNTPSYTKMSTHVKSLESIVNKQIKQTDNQISDIITVSDQVNNFTKLSITDYEGTPFSISPNLSIIQHNKVIQLLTEYRHIFTTDTSNIKPPI</sequence>
<evidence type="ECO:0000313" key="3">
    <source>
        <dbReference type="Proteomes" id="UP000475862"/>
    </source>
</evidence>
<reference evidence="2 3" key="1">
    <citation type="submission" date="2019-08" db="EMBL/GenBank/DDBJ databases">
        <title>The genome of the soybean aphid Biotype 1, its phylome, world population structure and adaptation to the North American continent.</title>
        <authorList>
            <person name="Giordano R."/>
            <person name="Donthu R.K."/>
            <person name="Hernandez A.G."/>
            <person name="Wright C.L."/>
            <person name="Zimin A.V."/>
        </authorList>
    </citation>
    <scope>NUCLEOTIDE SEQUENCE [LARGE SCALE GENOMIC DNA]</scope>
    <source>
        <tissue evidence="2">Whole aphids</tissue>
    </source>
</reference>
<dbReference type="AlphaFoldDB" id="A0A6G0SYN9"/>
<keyword evidence="3" id="KW-1185">Reference proteome</keyword>
<accession>A0A6G0SYN9</accession>
<gene>
    <name evidence="2" type="ORF">AGLY_016528</name>
</gene>
<organism evidence="2 3">
    <name type="scientific">Aphis glycines</name>
    <name type="common">Soybean aphid</name>
    <dbReference type="NCBI Taxonomy" id="307491"/>
    <lineage>
        <taxon>Eukaryota</taxon>
        <taxon>Metazoa</taxon>
        <taxon>Ecdysozoa</taxon>
        <taxon>Arthropoda</taxon>
        <taxon>Hexapoda</taxon>
        <taxon>Insecta</taxon>
        <taxon>Pterygota</taxon>
        <taxon>Neoptera</taxon>
        <taxon>Paraneoptera</taxon>
        <taxon>Hemiptera</taxon>
        <taxon>Sternorrhyncha</taxon>
        <taxon>Aphidomorpha</taxon>
        <taxon>Aphidoidea</taxon>
        <taxon>Aphididae</taxon>
        <taxon>Aphidini</taxon>
        <taxon>Aphis</taxon>
        <taxon>Aphis</taxon>
    </lineage>
</organism>
<protein>
    <submittedName>
        <fullName evidence="2">Uncharacterized protein</fullName>
    </submittedName>
</protein>
<feature type="compositionally biased region" description="Polar residues" evidence="1">
    <location>
        <begin position="62"/>
        <end position="80"/>
    </location>
</feature>
<evidence type="ECO:0000313" key="2">
    <source>
        <dbReference type="EMBL" id="KAE9523074.1"/>
    </source>
</evidence>